<dbReference type="EMBL" id="JBIAXI010000017">
    <property type="protein sequence ID" value="MFF4776463.1"/>
    <property type="molecule type" value="Genomic_DNA"/>
</dbReference>
<dbReference type="CDD" id="cd00338">
    <property type="entry name" value="Ser_Recombinase"/>
    <property type="match status" value="1"/>
</dbReference>
<keyword evidence="1" id="KW-0175">Coiled coil</keyword>
<feature type="region of interest" description="Disordered" evidence="2">
    <location>
        <begin position="294"/>
        <end position="320"/>
    </location>
</feature>
<dbReference type="SUPFAM" id="SSF53041">
    <property type="entry name" value="Resolvase-like"/>
    <property type="match status" value="1"/>
</dbReference>
<dbReference type="PANTHER" id="PTHR30461:SF23">
    <property type="entry name" value="DNA RECOMBINASE-RELATED"/>
    <property type="match status" value="1"/>
</dbReference>
<dbReference type="Pfam" id="PF00239">
    <property type="entry name" value="Resolvase"/>
    <property type="match status" value="1"/>
</dbReference>
<reference evidence="5 6" key="1">
    <citation type="submission" date="2024-10" db="EMBL/GenBank/DDBJ databases">
        <title>The Natural Products Discovery Center: Release of the First 8490 Sequenced Strains for Exploring Actinobacteria Biosynthetic Diversity.</title>
        <authorList>
            <person name="Kalkreuter E."/>
            <person name="Kautsar S.A."/>
            <person name="Yang D."/>
            <person name="Bader C.D."/>
            <person name="Teijaro C.N."/>
            <person name="Fluegel L."/>
            <person name="Davis C.M."/>
            <person name="Simpson J.R."/>
            <person name="Lauterbach L."/>
            <person name="Steele A.D."/>
            <person name="Gui C."/>
            <person name="Meng S."/>
            <person name="Li G."/>
            <person name="Viehrig K."/>
            <person name="Ye F."/>
            <person name="Su P."/>
            <person name="Kiefer A.F."/>
            <person name="Nichols A."/>
            <person name="Cepeda A.J."/>
            <person name="Yan W."/>
            <person name="Fan B."/>
            <person name="Jiang Y."/>
            <person name="Adhikari A."/>
            <person name="Zheng C.-J."/>
            <person name="Schuster L."/>
            <person name="Cowan T.M."/>
            <person name="Smanski M.J."/>
            <person name="Chevrette M.G."/>
            <person name="De Carvalho L.P.S."/>
            <person name="Shen B."/>
        </authorList>
    </citation>
    <scope>NUCLEOTIDE SEQUENCE [LARGE SCALE GENOMIC DNA]</scope>
    <source>
        <strain evidence="5 6">NPDC001281</strain>
    </source>
</reference>
<protein>
    <submittedName>
        <fullName evidence="5">Recombinase family protein</fullName>
    </submittedName>
</protein>
<dbReference type="PROSITE" id="PS51736">
    <property type="entry name" value="RECOMBINASES_3"/>
    <property type="match status" value="1"/>
</dbReference>
<sequence length="518" mass="57278">MTELISGGFKVWPIDGDPAPIVPPVVAAIYLRISDDAEGLELGVKRQDKDATELVIGRGATEVRRYCDNDIGASTRSKKRRPDFEKLIADTEAGHIQIIGYVTNARLTRRPAEYERIISLVERTGVRLVSVKSGDIDLTTADGRMLGRILAAADAGEAERIGERVARKHEERRDNGLPHGGNAILGYMPPDPDKGIGYMTHVDPRAQRYLDRGADMALAGLGWTAIMDYWNAEGFTRLNGTPWVTRDEVRVTLLAPKRAGLVAHGYEIVGVGSWPPVIDPAKWEKLITRFPQNQRDKNKAARGVRRHSDPTRAKSGQGMRKHPYSGLILCGICAAKLRVKKPGGTRADQYVCAKGIGGCGGIGRNKPWIDDLISAYVLTRIEEEYATTAAAAIDTAELDRLRDEISTREQRIIEAREAAKDPTSGWTIADAGKVMRDLRVEIDELKRQVGQQFAKEQAVTTSKEDLISTWLDTTPATVEARATIARRYIDQVIIHPLPRKGRWSPDNYPTDSISIIPR</sequence>
<dbReference type="Gene3D" id="3.90.1750.20">
    <property type="entry name" value="Putative Large Serine Recombinase, Chain B, Domain 2"/>
    <property type="match status" value="1"/>
</dbReference>
<dbReference type="InterPro" id="IPR036162">
    <property type="entry name" value="Resolvase-like_N_sf"/>
</dbReference>
<dbReference type="PANTHER" id="PTHR30461">
    <property type="entry name" value="DNA-INVERTASE FROM LAMBDOID PROPHAGE"/>
    <property type="match status" value="1"/>
</dbReference>
<comment type="caution">
    <text evidence="5">The sequence shown here is derived from an EMBL/GenBank/DDBJ whole genome shotgun (WGS) entry which is preliminary data.</text>
</comment>
<evidence type="ECO:0000313" key="5">
    <source>
        <dbReference type="EMBL" id="MFF4776463.1"/>
    </source>
</evidence>
<organism evidence="5 6">
    <name type="scientific">Microtetraspora fusca</name>
    <dbReference type="NCBI Taxonomy" id="1997"/>
    <lineage>
        <taxon>Bacteria</taxon>
        <taxon>Bacillati</taxon>
        <taxon>Actinomycetota</taxon>
        <taxon>Actinomycetes</taxon>
        <taxon>Streptosporangiales</taxon>
        <taxon>Streptosporangiaceae</taxon>
        <taxon>Microtetraspora</taxon>
    </lineage>
</organism>
<keyword evidence="6" id="KW-1185">Reference proteome</keyword>
<gene>
    <name evidence="5" type="ORF">ACFY05_26735</name>
</gene>
<dbReference type="PROSITE" id="PS51737">
    <property type="entry name" value="RECOMBINASE_DNA_BIND"/>
    <property type="match status" value="1"/>
</dbReference>
<name>A0ABW6VAT8_MICFU</name>
<evidence type="ECO:0000313" key="6">
    <source>
        <dbReference type="Proteomes" id="UP001602119"/>
    </source>
</evidence>
<feature type="domain" description="Recombinase" evidence="4">
    <location>
        <begin position="184"/>
        <end position="296"/>
    </location>
</feature>
<evidence type="ECO:0000259" key="3">
    <source>
        <dbReference type="PROSITE" id="PS51736"/>
    </source>
</evidence>
<accession>A0ABW6VAT8</accession>
<evidence type="ECO:0000256" key="1">
    <source>
        <dbReference type="SAM" id="Coils"/>
    </source>
</evidence>
<dbReference type="SMART" id="SM00857">
    <property type="entry name" value="Resolvase"/>
    <property type="match status" value="1"/>
</dbReference>
<dbReference type="InterPro" id="IPR050639">
    <property type="entry name" value="SSR_resolvase"/>
</dbReference>
<dbReference type="InterPro" id="IPR011109">
    <property type="entry name" value="DNA_bind_recombinase_dom"/>
</dbReference>
<dbReference type="InterPro" id="IPR038109">
    <property type="entry name" value="DNA_bind_recomb_sf"/>
</dbReference>
<evidence type="ECO:0000259" key="4">
    <source>
        <dbReference type="PROSITE" id="PS51737"/>
    </source>
</evidence>
<feature type="coiled-coil region" evidence="1">
    <location>
        <begin position="398"/>
        <end position="455"/>
    </location>
</feature>
<dbReference type="Gene3D" id="3.40.50.1390">
    <property type="entry name" value="Resolvase, N-terminal catalytic domain"/>
    <property type="match status" value="1"/>
</dbReference>
<feature type="domain" description="Resolvase/invertase-type recombinase catalytic" evidence="3">
    <location>
        <begin position="26"/>
        <end position="176"/>
    </location>
</feature>
<proteinExistence type="predicted"/>
<evidence type="ECO:0000256" key="2">
    <source>
        <dbReference type="SAM" id="MobiDB-lite"/>
    </source>
</evidence>
<dbReference type="Proteomes" id="UP001602119">
    <property type="component" value="Unassembled WGS sequence"/>
</dbReference>
<dbReference type="RefSeq" id="WP_387344837.1">
    <property type="nucleotide sequence ID" value="NZ_JBIAXI010000017.1"/>
</dbReference>
<dbReference type="InterPro" id="IPR006119">
    <property type="entry name" value="Resolv_N"/>
</dbReference>